<proteinExistence type="predicted"/>
<reference evidence="1" key="2">
    <citation type="journal article" date="2015" name="Fish Shellfish Immunol.">
        <title>Early steps in the European eel (Anguilla anguilla)-Vibrio vulnificus interaction in the gills: Role of the RtxA13 toxin.</title>
        <authorList>
            <person name="Callol A."/>
            <person name="Pajuelo D."/>
            <person name="Ebbesson L."/>
            <person name="Teles M."/>
            <person name="MacKenzie S."/>
            <person name="Amaro C."/>
        </authorList>
    </citation>
    <scope>NUCLEOTIDE SEQUENCE</scope>
</reference>
<dbReference type="EMBL" id="GBXM01086883">
    <property type="protein sequence ID" value="JAH21694.1"/>
    <property type="molecule type" value="Transcribed_RNA"/>
</dbReference>
<protein>
    <submittedName>
        <fullName evidence="1">Uncharacterized protein</fullName>
    </submittedName>
</protein>
<evidence type="ECO:0000313" key="1">
    <source>
        <dbReference type="EMBL" id="JAH21694.1"/>
    </source>
</evidence>
<dbReference type="AlphaFoldDB" id="A0A0E9QXU2"/>
<name>A0A0E9QXU2_ANGAN</name>
<reference evidence="1" key="1">
    <citation type="submission" date="2014-11" db="EMBL/GenBank/DDBJ databases">
        <authorList>
            <person name="Amaro Gonzalez C."/>
        </authorList>
    </citation>
    <scope>NUCLEOTIDE SEQUENCE</scope>
</reference>
<organism evidence="1">
    <name type="scientific">Anguilla anguilla</name>
    <name type="common">European freshwater eel</name>
    <name type="synonym">Muraena anguilla</name>
    <dbReference type="NCBI Taxonomy" id="7936"/>
    <lineage>
        <taxon>Eukaryota</taxon>
        <taxon>Metazoa</taxon>
        <taxon>Chordata</taxon>
        <taxon>Craniata</taxon>
        <taxon>Vertebrata</taxon>
        <taxon>Euteleostomi</taxon>
        <taxon>Actinopterygii</taxon>
        <taxon>Neopterygii</taxon>
        <taxon>Teleostei</taxon>
        <taxon>Anguilliformes</taxon>
        <taxon>Anguillidae</taxon>
        <taxon>Anguilla</taxon>
    </lineage>
</organism>
<accession>A0A0E9QXU2</accession>
<sequence>MMQGNTRAPPCDSGQRSFIYSGVAVSRCSLRHSAHNSQNLTYVTE</sequence>